<sequence length="286" mass="31836">MLPSLLSLAAASNGSDDSQLSVGATCVGSDETIHDEFTSADNRTWSFADRKYVSQFAPCYYLANHSLTNASLSQGEGRGLKLRMSHQPCNESTALCHGAAMASGHVSTLRLHSYGDYETRLRAPHNDVGDDSKCNEGIYGYFTAGYVDSECGTWNEINFGFHPDRDEGGHKVSLELHADSGGYHESTSADLGFNYRNAFHTYRIKHRPCDVSWWIDGRIQHVLKACLTKPMHTSFILRTNDKGAMPSTTMEFAYFKFKPYKATQLRPPANVSVTEHIAWHEAHPDF</sequence>
<protein>
    <recommendedName>
        <fullName evidence="1">GH16 domain-containing protein</fullName>
    </recommendedName>
</protein>
<dbReference type="GO" id="GO:0004553">
    <property type="term" value="F:hydrolase activity, hydrolyzing O-glycosyl compounds"/>
    <property type="evidence" value="ECO:0007669"/>
    <property type="project" value="InterPro"/>
</dbReference>
<accession>A0A7S3B5D8</accession>
<evidence type="ECO:0000313" key="2">
    <source>
        <dbReference type="EMBL" id="CAE0122917.1"/>
    </source>
</evidence>
<organism evidence="2">
    <name type="scientific">Haptolina ericina</name>
    <dbReference type="NCBI Taxonomy" id="156174"/>
    <lineage>
        <taxon>Eukaryota</taxon>
        <taxon>Haptista</taxon>
        <taxon>Haptophyta</taxon>
        <taxon>Prymnesiophyceae</taxon>
        <taxon>Prymnesiales</taxon>
        <taxon>Prymnesiaceae</taxon>
        <taxon>Haptolina</taxon>
    </lineage>
</organism>
<reference evidence="2" key="1">
    <citation type="submission" date="2021-01" db="EMBL/GenBank/DDBJ databases">
        <authorList>
            <person name="Corre E."/>
            <person name="Pelletier E."/>
            <person name="Niang G."/>
            <person name="Scheremetjew M."/>
            <person name="Finn R."/>
            <person name="Kale V."/>
            <person name="Holt S."/>
            <person name="Cochrane G."/>
            <person name="Meng A."/>
            <person name="Brown T."/>
            <person name="Cohen L."/>
        </authorList>
    </citation>
    <scope>NUCLEOTIDE SEQUENCE</scope>
    <source>
        <strain evidence="2">CCMP281</strain>
    </source>
</reference>
<evidence type="ECO:0000259" key="1">
    <source>
        <dbReference type="Pfam" id="PF00722"/>
    </source>
</evidence>
<dbReference type="EMBL" id="HBHX01042579">
    <property type="protein sequence ID" value="CAE0122917.1"/>
    <property type="molecule type" value="Transcribed_RNA"/>
</dbReference>
<dbReference type="Pfam" id="PF00722">
    <property type="entry name" value="Glyco_hydro_16"/>
    <property type="match status" value="1"/>
</dbReference>
<dbReference type="InterPro" id="IPR013320">
    <property type="entry name" value="ConA-like_dom_sf"/>
</dbReference>
<proteinExistence type="predicted"/>
<dbReference type="AlphaFoldDB" id="A0A7S3B5D8"/>
<dbReference type="InterPro" id="IPR000757">
    <property type="entry name" value="Beta-glucanase-like"/>
</dbReference>
<gene>
    <name evidence="2" type="ORF">HERI1096_LOCUS23618</name>
</gene>
<dbReference type="GO" id="GO:0005975">
    <property type="term" value="P:carbohydrate metabolic process"/>
    <property type="evidence" value="ECO:0007669"/>
    <property type="project" value="InterPro"/>
</dbReference>
<feature type="domain" description="GH16" evidence="1">
    <location>
        <begin position="77"/>
        <end position="229"/>
    </location>
</feature>
<dbReference type="SUPFAM" id="SSF49899">
    <property type="entry name" value="Concanavalin A-like lectins/glucanases"/>
    <property type="match status" value="1"/>
</dbReference>
<dbReference type="Gene3D" id="2.60.120.200">
    <property type="match status" value="1"/>
</dbReference>
<name>A0A7S3B5D8_9EUKA</name>